<evidence type="ECO:0000313" key="10">
    <source>
        <dbReference type="Proteomes" id="UP000663831"/>
    </source>
</evidence>
<dbReference type="InterPro" id="IPR036259">
    <property type="entry name" value="MFS_trans_sf"/>
</dbReference>
<dbReference type="InterPro" id="IPR001958">
    <property type="entry name" value="Tet-R_TetA/multi-R_MdtG-like"/>
</dbReference>
<dbReference type="GO" id="GO:0022857">
    <property type="term" value="F:transmembrane transporter activity"/>
    <property type="evidence" value="ECO:0007669"/>
    <property type="project" value="InterPro"/>
</dbReference>
<evidence type="ECO:0000256" key="1">
    <source>
        <dbReference type="ARBA" id="ARBA00004141"/>
    </source>
</evidence>
<dbReference type="PANTHER" id="PTHR23504">
    <property type="entry name" value="MAJOR FACILITATOR SUPERFAMILY DOMAIN-CONTAINING PROTEIN 10"/>
    <property type="match status" value="1"/>
</dbReference>
<dbReference type="InterPro" id="IPR011701">
    <property type="entry name" value="MFS"/>
</dbReference>
<dbReference type="PANTHER" id="PTHR23504:SF15">
    <property type="entry name" value="MAJOR FACILITATOR SUPERFAMILY (MFS) PROFILE DOMAIN-CONTAINING PROTEIN"/>
    <property type="match status" value="1"/>
</dbReference>
<feature type="transmembrane region" description="Helical" evidence="7">
    <location>
        <begin position="510"/>
        <end position="532"/>
    </location>
</feature>
<dbReference type="AlphaFoldDB" id="A0A8H2Y758"/>
<dbReference type="InterPro" id="IPR020846">
    <property type="entry name" value="MFS_dom"/>
</dbReference>
<feature type="transmembrane region" description="Helical" evidence="7">
    <location>
        <begin position="249"/>
        <end position="271"/>
    </location>
</feature>
<feature type="transmembrane region" description="Helical" evidence="7">
    <location>
        <begin position="441"/>
        <end position="466"/>
    </location>
</feature>
<evidence type="ECO:0000256" key="7">
    <source>
        <dbReference type="SAM" id="Phobius"/>
    </source>
</evidence>
<feature type="compositionally biased region" description="Polar residues" evidence="6">
    <location>
        <begin position="293"/>
        <end position="306"/>
    </location>
</feature>
<feature type="compositionally biased region" description="Low complexity" evidence="6">
    <location>
        <begin position="308"/>
        <end position="320"/>
    </location>
</feature>
<keyword evidence="4 7" id="KW-1133">Transmembrane helix</keyword>
<evidence type="ECO:0000256" key="6">
    <source>
        <dbReference type="SAM" id="MobiDB-lite"/>
    </source>
</evidence>
<dbReference type="OrthoDB" id="419616at2759"/>
<proteinExistence type="predicted"/>
<feature type="transmembrane region" description="Helical" evidence="7">
    <location>
        <begin position="380"/>
        <end position="399"/>
    </location>
</feature>
<reference evidence="9" key="1">
    <citation type="submission" date="2021-01" db="EMBL/GenBank/DDBJ databases">
        <authorList>
            <person name="Kaushik A."/>
        </authorList>
    </citation>
    <scope>NUCLEOTIDE SEQUENCE</scope>
    <source>
        <strain evidence="9">AG3-1AP</strain>
    </source>
</reference>
<evidence type="ECO:0000259" key="8">
    <source>
        <dbReference type="PROSITE" id="PS50850"/>
    </source>
</evidence>
<dbReference type="SUPFAM" id="SSF103473">
    <property type="entry name" value="MFS general substrate transporter"/>
    <property type="match status" value="1"/>
</dbReference>
<feature type="transmembrane region" description="Helical" evidence="7">
    <location>
        <begin position="411"/>
        <end position="435"/>
    </location>
</feature>
<keyword evidence="5 7" id="KW-0472">Membrane</keyword>
<organism evidence="9 10">
    <name type="scientific">Rhizoctonia solani</name>
    <dbReference type="NCBI Taxonomy" id="456999"/>
    <lineage>
        <taxon>Eukaryota</taxon>
        <taxon>Fungi</taxon>
        <taxon>Dikarya</taxon>
        <taxon>Basidiomycota</taxon>
        <taxon>Agaricomycotina</taxon>
        <taxon>Agaricomycetes</taxon>
        <taxon>Cantharellales</taxon>
        <taxon>Ceratobasidiaceae</taxon>
        <taxon>Rhizoctonia</taxon>
    </lineage>
</organism>
<keyword evidence="2" id="KW-0813">Transport</keyword>
<comment type="subcellular location">
    <subcellularLocation>
        <location evidence="1">Membrane</location>
        <topology evidence="1">Multi-pass membrane protein</topology>
    </subcellularLocation>
</comment>
<dbReference type="EMBL" id="CAJMWV010001554">
    <property type="protein sequence ID" value="CAE6440196.1"/>
    <property type="molecule type" value="Genomic_DNA"/>
</dbReference>
<gene>
    <name evidence="9" type="ORF">RDB_LOCUS53070</name>
</gene>
<protein>
    <recommendedName>
        <fullName evidence="8">Major facilitator superfamily (MFS) profile domain-containing protein</fullName>
    </recommendedName>
</protein>
<dbReference type="PROSITE" id="PS50850">
    <property type="entry name" value="MFS"/>
    <property type="match status" value="1"/>
</dbReference>
<name>A0A8H2Y758_9AGAM</name>
<feature type="region of interest" description="Disordered" evidence="6">
    <location>
        <begin position="292"/>
        <end position="324"/>
    </location>
</feature>
<evidence type="ECO:0000256" key="2">
    <source>
        <dbReference type="ARBA" id="ARBA00022448"/>
    </source>
</evidence>
<feature type="transmembrane region" description="Helical" evidence="7">
    <location>
        <begin position="478"/>
        <end position="504"/>
    </location>
</feature>
<feature type="transmembrane region" description="Helical" evidence="7">
    <location>
        <begin position="115"/>
        <end position="137"/>
    </location>
</feature>
<dbReference type="Gene3D" id="1.20.1250.20">
    <property type="entry name" value="MFS general substrate transporter like domains"/>
    <property type="match status" value="1"/>
</dbReference>
<evidence type="ECO:0000256" key="4">
    <source>
        <dbReference type="ARBA" id="ARBA00022989"/>
    </source>
</evidence>
<feature type="transmembrane region" description="Helical" evidence="7">
    <location>
        <begin position="343"/>
        <end position="365"/>
    </location>
</feature>
<dbReference type="Proteomes" id="UP000663831">
    <property type="component" value="Unassembled WGS sequence"/>
</dbReference>
<evidence type="ECO:0000256" key="3">
    <source>
        <dbReference type="ARBA" id="ARBA00022692"/>
    </source>
</evidence>
<feature type="transmembrane region" description="Helical" evidence="7">
    <location>
        <begin position="206"/>
        <end position="229"/>
    </location>
</feature>
<sequence length="550" mass="59327">MGPPRVRFLSQGLHHPVQPAAPQIHEWWSPRLLIPATSCACFFPLMKPDNASSVVGGAGGEHAVNVVRQRTPLPVKQVFVLCLMSFAEPVSIFVIFPFVNQMIEELGVTSDPKELGYYSGFIEGMFSLAQFFTIYFWGSLSDRIGRRPVLISGLCGVVGSTIMFGLSKSFTAMLISRALCGMLNGNSSVIKSVLGEITDETNQGAAFSYLPLCWFLGSLLAPALGGFLSHPAEQYPSVFGFELFRQYPYLLPCLAGSALSSIGLIAGVLFLEESLPKNSGRAERRPLLASKPRTYSQPVSTQTNCANPRLSSPDDSSPPLESTKTNGLSVKEILHISYIRRILVSYGFMAYVTMAINALMVLWLYTPVEAGGIGFSSAEIGATLALFGLLGTVVTIIVFPPLERRLGALFLYRFSMVMQVLTSLLFPLGHVFVLVGGRNGAYLGVGAMLVVRCMGGMVFVCNMLLVTRSAPSSRSRGTVNAIAQMVASASRAIAPVMATSLFAFSVKSGIFGGNLIWLVLTLVALLGVVAAYRIQNDRPLDTESQHCSQT</sequence>
<keyword evidence="3 7" id="KW-0812">Transmembrane</keyword>
<accession>A0A8H2Y758</accession>
<evidence type="ECO:0000256" key="5">
    <source>
        <dbReference type="ARBA" id="ARBA00023136"/>
    </source>
</evidence>
<dbReference type="Pfam" id="PF07690">
    <property type="entry name" value="MFS_1"/>
    <property type="match status" value="1"/>
</dbReference>
<dbReference type="GO" id="GO:0016020">
    <property type="term" value="C:membrane"/>
    <property type="evidence" value="ECO:0007669"/>
    <property type="project" value="UniProtKB-SubCell"/>
</dbReference>
<dbReference type="CDD" id="cd17330">
    <property type="entry name" value="MFS_SLC46_TetA_like"/>
    <property type="match status" value="1"/>
</dbReference>
<feature type="transmembrane region" description="Helical" evidence="7">
    <location>
        <begin position="78"/>
        <end position="103"/>
    </location>
</feature>
<feature type="domain" description="Major facilitator superfamily (MFS) profile" evidence="8">
    <location>
        <begin position="77"/>
        <end position="539"/>
    </location>
</feature>
<dbReference type="PRINTS" id="PR01035">
    <property type="entry name" value="TCRTETA"/>
</dbReference>
<comment type="caution">
    <text evidence="9">The sequence shown here is derived from an EMBL/GenBank/DDBJ whole genome shotgun (WGS) entry which is preliminary data.</text>
</comment>
<evidence type="ECO:0000313" key="9">
    <source>
        <dbReference type="EMBL" id="CAE6440196.1"/>
    </source>
</evidence>